<dbReference type="InterPro" id="IPR006260">
    <property type="entry name" value="TonB/TolA_C"/>
</dbReference>
<proteinExistence type="predicted"/>
<evidence type="ECO:0000256" key="3">
    <source>
        <dbReference type="ARBA" id="ARBA00022989"/>
    </source>
</evidence>
<keyword evidence="4 6" id="KW-0472">Membrane</keyword>
<evidence type="ECO:0000313" key="8">
    <source>
        <dbReference type="EMBL" id="WPB85444.1"/>
    </source>
</evidence>
<evidence type="ECO:0000256" key="5">
    <source>
        <dbReference type="SAM" id="MobiDB-lite"/>
    </source>
</evidence>
<dbReference type="Pfam" id="PF03544">
    <property type="entry name" value="TonB_C"/>
    <property type="match status" value="1"/>
</dbReference>
<keyword evidence="9" id="KW-1185">Reference proteome</keyword>
<feature type="compositionally biased region" description="Low complexity" evidence="5">
    <location>
        <begin position="237"/>
        <end position="255"/>
    </location>
</feature>
<feature type="transmembrane region" description="Helical" evidence="6">
    <location>
        <begin position="57"/>
        <end position="77"/>
    </location>
</feature>
<feature type="compositionally biased region" description="Pro residues" evidence="5">
    <location>
        <begin position="116"/>
        <end position="143"/>
    </location>
</feature>
<feature type="region of interest" description="Disordered" evidence="5">
    <location>
        <begin position="103"/>
        <end position="304"/>
    </location>
</feature>
<dbReference type="Proteomes" id="UP001305521">
    <property type="component" value="Chromosome"/>
</dbReference>
<accession>A0ABZ0PI88</accession>
<evidence type="ECO:0000256" key="1">
    <source>
        <dbReference type="ARBA" id="ARBA00004167"/>
    </source>
</evidence>
<keyword evidence="2 6" id="KW-0812">Transmembrane</keyword>
<comment type="subcellular location">
    <subcellularLocation>
        <location evidence="1">Membrane</location>
        <topology evidence="1">Single-pass membrane protein</topology>
    </subcellularLocation>
</comment>
<evidence type="ECO:0000256" key="6">
    <source>
        <dbReference type="SAM" id="Phobius"/>
    </source>
</evidence>
<feature type="compositionally biased region" description="Pro residues" evidence="5">
    <location>
        <begin position="150"/>
        <end position="199"/>
    </location>
</feature>
<name>A0ABZ0PI88_9PROT</name>
<feature type="compositionally biased region" description="Basic and acidic residues" evidence="5">
    <location>
        <begin position="292"/>
        <end position="302"/>
    </location>
</feature>
<evidence type="ECO:0000259" key="7">
    <source>
        <dbReference type="PROSITE" id="PS52015"/>
    </source>
</evidence>
<feature type="domain" description="TonB C-terminal" evidence="7">
    <location>
        <begin position="314"/>
        <end position="406"/>
    </location>
</feature>
<feature type="region of interest" description="Disordered" evidence="5">
    <location>
        <begin position="1"/>
        <end position="46"/>
    </location>
</feature>
<dbReference type="RefSeq" id="WP_318649413.1">
    <property type="nucleotide sequence ID" value="NZ_CP137852.1"/>
</dbReference>
<evidence type="ECO:0000256" key="4">
    <source>
        <dbReference type="ARBA" id="ARBA00023136"/>
    </source>
</evidence>
<dbReference type="PRINTS" id="PR01217">
    <property type="entry name" value="PRICHEXTENSN"/>
</dbReference>
<feature type="compositionally biased region" description="Pro residues" evidence="5">
    <location>
        <begin position="222"/>
        <end position="236"/>
    </location>
</feature>
<dbReference type="EMBL" id="CP137852">
    <property type="protein sequence ID" value="WPB85444.1"/>
    <property type="molecule type" value="Genomic_DNA"/>
</dbReference>
<organism evidence="8 9">
    <name type="scientific">Sediminicoccus rosea</name>
    <dbReference type="NCBI Taxonomy" id="1225128"/>
    <lineage>
        <taxon>Bacteria</taxon>
        <taxon>Pseudomonadati</taxon>
        <taxon>Pseudomonadota</taxon>
        <taxon>Alphaproteobacteria</taxon>
        <taxon>Acetobacterales</taxon>
        <taxon>Roseomonadaceae</taxon>
        <taxon>Sediminicoccus</taxon>
    </lineage>
</organism>
<dbReference type="PROSITE" id="PS52015">
    <property type="entry name" value="TONB_CTD"/>
    <property type="match status" value="1"/>
</dbReference>
<protein>
    <submittedName>
        <fullName evidence="8">Energy transducer TonB</fullName>
    </submittedName>
</protein>
<reference evidence="8 9" key="1">
    <citation type="submission" date="2023-11" db="EMBL/GenBank/DDBJ databases">
        <title>Arctic aerobic anoxygenic photoheterotroph Sediminicoccus rosea KRV36 adapts its photosynthesis to long days of polar summer.</title>
        <authorList>
            <person name="Tomasch J."/>
            <person name="Kopejtka K."/>
            <person name="Bily T."/>
            <person name="Gardiner A.T."/>
            <person name="Gardian Z."/>
            <person name="Shivaramu S."/>
            <person name="Koblizek M."/>
            <person name="Engelhardt F."/>
            <person name="Kaftan D."/>
        </authorList>
    </citation>
    <scope>NUCLEOTIDE SEQUENCE [LARGE SCALE GENOMIC DNA]</scope>
    <source>
        <strain evidence="8 9">R-30</strain>
    </source>
</reference>
<evidence type="ECO:0000313" key="9">
    <source>
        <dbReference type="Proteomes" id="UP001305521"/>
    </source>
</evidence>
<gene>
    <name evidence="8" type="ORF">R9Z33_00895</name>
</gene>
<dbReference type="SUPFAM" id="SSF74653">
    <property type="entry name" value="TolA/TonB C-terminal domain"/>
    <property type="match status" value="1"/>
</dbReference>
<keyword evidence="3 6" id="KW-1133">Transmembrane helix</keyword>
<dbReference type="NCBIfam" id="TIGR01352">
    <property type="entry name" value="tonB_Cterm"/>
    <property type="match status" value="1"/>
</dbReference>
<sequence length="406" mass="43612">MTRANTTPPRLRTHTRFGARRRVTTRREPQPPSWRPAPPRARWRPPEPPRPVLGFPLYWLGSIAAHLLVAALILFWPEPRQRPSNEMPPPSFDIVFEGGQVESPMADPVEGVETPPATPAPPSQAPVPPPPDAPPLPSQPALPPIQQALPLPPPPPPPPVPQAQPAPPPPVPQPPVPQPPQPRPPVLAEAPPPPLPPLPGAVELFAPPTELRLPDRLSETLPLPPPPTPPAPPQRQPPQQQAQRAQPAQPSQPAQPNLPGIWVPGGVQLGRPAAPPAGRPQARGTDTTVDPRFLEGRPRTDPSVRVTGAQVGADWRAAFRRWLDQNLSYPERAVALGEDGVVRVVVTAAPDGTVRNVRLVGPSTSPSLNFGTTFPFQGARLPAFPPGADPNGVTIELTVNYVLIRR</sequence>
<dbReference type="InterPro" id="IPR037682">
    <property type="entry name" value="TonB_C"/>
</dbReference>
<dbReference type="Gene3D" id="3.30.1150.10">
    <property type="match status" value="1"/>
</dbReference>
<evidence type="ECO:0000256" key="2">
    <source>
        <dbReference type="ARBA" id="ARBA00022692"/>
    </source>
</evidence>
<feature type="compositionally biased region" description="Basic residues" evidence="5">
    <location>
        <begin position="11"/>
        <end position="24"/>
    </location>
</feature>
<feature type="compositionally biased region" description="Pro residues" evidence="5">
    <location>
        <begin position="30"/>
        <end position="39"/>
    </location>
</feature>